<reference evidence="4" key="1">
    <citation type="submission" date="2016-07" db="EMBL/GenBank/DDBJ databases">
        <authorList>
            <person name="Florea S."/>
            <person name="Webb J.S."/>
            <person name="Jaromczyk J."/>
            <person name="Schardl C.L."/>
        </authorList>
    </citation>
    <scope>NUCLEOTIDE SEQUENCE [LARGE SCALE GENOMIC DNA]</scope>
    <source>
        <strain evidence="4">IPBSL-7</strain>
    </source>
</reference>
<dbReference type="SUPFAM" id="SSF100950">
    <property type="entry name" value="NagB/RpiA/CoA transferase-like"/>
    <property type="match status" value="1"/>
</dbReference>
<dbReference type="InterPro" id="IPR036388">
    <property type="entry name" value="WH-like_DNA-bd_sf"/>
</dbReference>
<dbReference type="Pfam" id="PF08220">
    <property type="entry name" value="HTH_DeoR"/>
    <property type="match status" value="1"/>
</dbReference>
<proteinExistence type="predicted"/>
<dbReference type="InterPro" id="IPR037171">
    <property type="entry name" value="NagB/RpiA_transferase-like"/>
</dbReference>
<dbReference type="SMART" id="SM01134">
    <property type="entry name" value="DeoRC"/>
    <property type="match status" value="1"/>
</dbReference>
<name>A0A1C0AM25_9ACTN</name>
<keyword evidence="2" id="KW-0804">Transcription</keyword>
<evidence type="ECO:0000313" key="3">
    <source>
        <dbReference type="EMBL" id="OCL33799.1"/>
    </source>
</evidence>
<dbReference type="AlphaFoldDB" id="A0A1C0AM25"/>
<comment type="caution">
    <text evidence="3">The sequence shown here is derived from an EMBL/GenBank/DDBJ whole genome shotgun (WGS) entry which is preliminary data.</text>
</comment>
<dbReference type="PROSITE" id="PS51000">
    <property type="entry name" value="HTH_DEOR_2"/>
    <property type="match status" value="1"/>
</dbReference>
<dbReference type="PANTHER" id="PTHR30363">
    <property type="entry name" value="HTH-TYPE TRANSCRIPTIONAL REGULATOR SRLR-RELATED"/>
    <property type="match status" value="1"/>
</dbReference>
<evidence type="ECO:0000256" key="2">
    <source>
        <dbReference type="ARBA" id="ARBA00023163"/>
    </source>
</evidence>
<dbReference type="SMART" id="SM00420">
    <property type="entry name" value="HTH_DEOR"/>
    <property type="match status" value="1"/>
</dbReference>
<dbReference type="InterPro" id="IPR014036">
    <property type="entry name" value="DeoR-like_C"/>
</dbReference>
<dbReference type="Pfam" id="PF00455">
    <property type="entry name" value="DeoRC"/>
    <property type="match status" value="1"/>
</dbReference>
<keyword evidence="1" id="KW-0805">Transcription regulation</keyword>
<dbReference type="RefSeq" id="WP_068751557.1">
    <property type="nucleotide sequence ID" value="NZ_LR214441.1"/>
</dbReference>
<keyword evidence="4" id="KW-1185">Reference proteome</keyword>
<dbReference type="Gene3D" id="3.40.50.1360">
    <property type="match status" value="1"/>
</dbReference>
<evidence type="ECO:0000313" key="4">
    <source>
        <dbReference type="Proteomes" id="UP000093501"/>
    </source>
</evidence>
<dbReference type="InterPro" id="IPR050313">
    <property type="entry name" value="Carb_Metab_HTH_regulators"/>
</dbReference>
<dbReference type="EMBL" id="MBQD01000021">
    <property type="protein sequence ID" value="OCL33799.1"/>
    <property type="molecule type" value="Genomic_DNA"/>
</dbReference>
<dbReference type="Proteomes" id="UP000093501">
    <property type="component" value="Unassembled WGS sequence"/>
</dbReference>
<accession>A0A1C0AM25</accession>
<evidence type="ECO:0000256" key="1">
    <source>
        <dbReference type="ARBA" id="ARBA00023015"/>
    </source>
</evidence>
<organism evidence="3 4">
    <name type="scientific">Tessaracoccus lapidicaptus</name>
    <dbReference type="NCBI Taxonomy" id="1427523"/>
    <lineage>
        <taxon>Bacteria</taxon>
        <taxon>Bacillati</taxon>
        <taxon>Actinomycetota</taxon>
        <taxon>Actinomycetes</taxon>
        <taxon>Propionibacteriales</taxon>
        <taxon>Propionibacteriaceae</taxon>
        <taxon>Tessaracoccus</taxon>
    </lineage>
</organism>
<dbReference type="GO" id="GO:0003700">
    <property type="term" value="F:DNA-binding transcription factor activity"/>
    <property type="evidence" value="ECO:0007669"/>
    <property type="project" value="InterPro"/>
</dbReference>
<sequence length="250" mass="26753">MTVERAEREQEIMSRLTDDGTLTVSSLAARLGVSEVTIRGDLRTLEQRGLLVRTRGGARPTTLKSILQREKVNVDAKQRIAAAAAALVRDDDTIMIEAGTTTAMVVKHLAGRSGVQIVTNSALVFSAARSNAALGVILTGGVFRAESESFVGPLAERAITDFNTRLAFLGTDGFSPERGLTTRFVEGGQVASGMARRAEETWLLADSSKFGQAGFVTFLRLPDIAGIITDRGLPEDAADALREHTRVLVV</sequence>
<protein>
    <submittedName>
        <fullName evidence="3">DeoR family transcriptional regulator</fullName>
    </submittedName>
</protein>
<dbReference type="PANTHER" id="PTHR30363:SF44">
    <property type="entry name" value="AGA OPERON TRANSCRIPTIONAL REPRESSOR-RELATED"/>
    <property type="match status" value="1"/>
</dbReference>
<dbReference type="InterPro" id="IPR001034">
    <property type="entry name" value="DeoR_HTH"/>
</dbReference>
<dbReference type="Gene3D" id="1.10.10.10">
    <property type="entry name" value="Winged helix-like DNA-binding domain superfamily/Winged helix DNA-binding domain"/>
    <property type="match status" value="1"/>
</dbReference>
<dbReference type="InterPro" id="IPR036390">
    <property type="entry name" value="WH_DNA-bd_sf"/>
</dbReference>
<gene>
    <name evidence="3" type="ORF">BCR15_03940</name>
</gene>
<dbReference type="SUPFAM" id="SSF46785">
    <property type="entry name" value="Winged helix' DNA-binding domain"/>
    <property type="match status" value="1"/>
</dbReference>